<sequence>MARFPDLPNELLREVMTYVMPEDIENFSLISKRFYVVALPLLKEHRELRVRYSAFDDIGKAAFFGCRFEFDYLDYLIRTNCTLGDSFSNLLIDVLANRRMALYMKELRLDGWFLEWESMIPDPSHERHEHRPYTQEQFVLFKQALARYVLPGKLETWIEELESGHEGPIIRLLLILLPRIKSIKFQWWSDVVHQLREVIERIRTDCIEDTPILSYLEQINIQFEEYFINPELRPLDLLAFLATIPSLKSLYGVYITAYGHSHDFSCLLPHSSNITDLGFKWCYISLEQLGEFLHGLKALQTFSYSHDKHDEGRDDEVWWDPAGICEVLSEHAQRSLNALALRSVNEPKGPIENLQDFKVLKELTLSFSLFWRGTGYSMETFACELPESIQKLSIRDIEVEHISQVESTIQELVLFRPDRLPKLEKVCYCVSWDVHWPHWFSQNTDKLRKSCEDAGIELRFRNEE</sequence>
<accession>A0A8H6FC84</accession>
<evidence type="ECO:0000313" key="3">
    <source>
        <dbReference type="Proteomes" id="UP000593566"/>
    </source>
</evidence>
<dbReference type="PROSITE" id="PS50181">
    <property type="entry name" value="FBOX"/>
    <property type="match status" value="1"/>
</dbReference>
<feature type="domain" description="F-box" evidence="1">
    <location>
        <begin position="1"/>
        <end position="52"/>
    </location>
</feature>
<dbReference type="AlphaFoldDB" id="A0A8H6FC84"/>
<dbReference type="InterPro" id="IPR001810">
    <property type="entry name" value="F-box_dom"/>
</dbReference>
<organism evidence="2 3">
    <name type="scientific">Letharia lupina</name>
    <dbReference type="NCBI Taxonomy" id="560253"/>
    <lineage>
        <taxon>Eukaryota</taxon>
        <taxon>Fungi</taxon>
        <taxon>Dikarya</taxon>
        <taxon>Ascomycota</taxon>
        <taxon>Pezizomycotina</taxon>
        <taxon>Lecanoromycetes</taxon>
        <taxon>OSLEUM clade</taxon>
        <taxon>Lecanoromycetidae</taxon>
        <taxon>Lecanorales</taxon>
        <taxon>Lecanorineae</taxon>
        <taxon>Parmeliaceae</taxon>
        <taxon>Letharia</taxon>
    </lineage>
</organism>
<protein>
    <recommendedName>
        <fullName evidence="1">F-box domain-containing protein</fullName>
    </recommendedName>
</protein>
<evidence type="ECO:0000313" key="2">
    <source>
        <dbReference type="EMBL" id="KAF6223040.1"/>
    </source>
</evidence>
<gene>
    <name evidence="2" type="ORF">HO133_001092</name>
</gene>
<keyword evidence="3" id="KW-1185">Reference proteome</keyword>
<dbReference type="InterPro" id="IPR036047">
    <property type="entry name" value="F-box-like_dom_sf"/>
</dbReference>
<dbReference type="SUPFAM" id="SSF81383">
    <property type="entry name" value="F-box domain"/>
    <property type="match status" value="1"/>
</dbReference>
<dbReference type="EMBL" id="JACCJB010000011">
    <property type="protein sequence ID" value="KAF6223040.1"/>
    <property type="molecule type" value="Genomic_DNA"/>
</dbReference>
<reference evidence="2 3" key="1">
    <citation type="journal article" date="2020" name="Genomics">
        <title>Complete, high-quality genomes from long-read metagenomic sequencing of two wolf lichen thalli reveals enigmatic genome architecture.</title>
        <authorList>
            <person name="McKenzie S.K."/>
            <person name="Walston R.F."/>
            <person name="Allen J.L."/>
        </authorList>
    </citation>
    <scope>NUCLEOTIDE SEQUENCE [LARGE SCALE GENOMIC DNA]</scope>
    <source>
        <strain evidence="2">WasteWater1</strain>
    </source>
</reference>
<dbReference type="Proteomes" id="UP000593566">
    <property type="component" value="Unassembled WGS sequence"/>
</dbReference>
<evidence type="ECO:0000259" key="1">
    <source>
        <dbReference type="PROSITE" id="PS50181"/>
    </source>
</evidence>
<dbReference type="InterPro" id="IPR032675">
    <property type="entry name" value="LRR_dom_sf"/>
</dbReference>
<dbReference type="RefSeq" id="XP_037152386.1">
    <property type="nucleotide sequence ID" value="XM_037292024.1"/>
</dbReference>
<dbReference type="Pfam" id="PF00646">
    <property type="entry name" value="F-box"/>
    <property type="match status" value="1"/>
</dbReference>
<name>A0A8H6FC84_9LECA</name>
<comment type="caution">
    <text evidence="2">The sequence shown here is derived from an EMBL/GenBank/DDBJ whole genome shotgun (WGS) entry which is preliminary data.</text>
</comment>
<dbReference type="Gene3D" id="3.80.10.10">
    <property type="entry name" value="Ribonuclease Inhibitor"/>
    <property type="match status" value="1"/>
</dbReference>
<proteinExistence type="predicted"/>
<dbReference type="SUPFAM" id="SSF52047">
    <property type="entry name" value="RNI-like"/>
    <property type="match status" value="1"/>
</dbReference>
<dbReference type="GeneID" id="59329510"/>